<keyword evidence="1" id="KW-0472">Membrane</keyword>
<feature type="transmembrane region" description="Helical" evidence="1">
    <location>
        <begin position="16"/>
        <end position="36"/>
    </location>
</feature>
<dbReference type="AlphaFoldDB" id="A0AAU7VMZ8"/>
<dbReference type="RefSeq" id="WP_350343880.1">
    <property type="nucleotide sequence ID" value="NZ_CP158367.1"/>
</dbReference>
<evidence type="ECO:0000256" key="1">
    <source>
        <dbReference type="SAM" id="Phobius"/>
    </source>
</evidence>
<protein>
    <submittedName>
        <fullName evidence="2">Uncharacterized protein</fullName>
    </submittedName>
</protein>
<reference evidence="2" key="2">
    <citation type="submission" date="2024-06" db="EMBL/GenBank/DDBJ databases">
        <authorList>
            <person name="Petrova K.O."/>
            <person name="Toshchakov S.V."/>
            <person name="Boltjanskaja Y.V."/>
            <person name="Kevbrin V."/>
        </authorList>
    </citation>
    <scope>NUCLEOTIDE SEQUENCE</scope>
    <source>
        <strain evidence="2">Z-910T</strain>
    </source>
</reference>
<name>A0AAU7VMZ8_9FIRM</name>
<keyword evidence="1" id="KW-1133">Transmembrane helix</keyword>
<gene>
    <name evidence="2" type="ORF">PRVXT_000239</name>
</gene>
<organism evidence="2">
    <name type="scientific">Proteinivorax tanatarense</name>
    <dbReference type="NCBI Taxonomy" id="1260629"/>
    <lineage>
        <taxon>Bacteria</taxon>
        <taxon>Bacillati</taxon>
        <taxon>Bacillota</taxon>
        <taxon>Clostridia</taxon>
        <taxon>Eubacteriales</taxon>
        <taxon>Proteinivoracaceae</taxon>
        <taxon>Proteinivorax</taxon>
    </lineage>
</organism>
<proteinExistence type="predicted"/>
<dbReference type="EMBL" id="CP158367">
    <property type="protein sequence ID" value="XBX75133.1"/>
    <property type="molecule type" value="Genomic_DNA"/>
</dbReference>
<keyword evidence="1" id="KW-0812">Transmembrane</keyword>
<accession>A0AAU7VMZ8</accession>
<evidence type="ECO:0000313" key="2">
    <source>
        <dbReference type="EMBL" id="XBX75133.1"/>
    </source>
</evidence>
<reference evidence="2" key="1">
    <citation type="journal article" date="2013" name="Extremophiles">
        <title>Proteinivorax tanatarense gen. nov., sp. nov., an anaerobic, haloalkaliphilic, proteolytic bacterium isolated from a decaying algal bloom, and proposal of Proteinivoraceae fam. nov.</title>
        <authorList>
            <person name="Kevbrin V."/>
            <person name="Boltyanskaya Y."/>
            <person name="Zhilina T."/>
            <person name="Kolganova T."/>
            <person name="Lavrentjeva E."/>
            <person name="Kuznetsov B."/>
        </authorList>
    </citation>
    <scope>NUCLEOTIDE SEQUENCE</scope>
    <source>
        <strain evidence="2">Z-910T</strain>
    </source>
</reference>
<sequence length="41" mass="4768">MGAKKTYLKKSNNKNLTLGEVLIVTLFHWFIAGWMYSNSYV</sequence>